<evidence type="ECO:0000259" key="7">
    <source>
        <dbReference type="PROSITE" id="PS51900"/>
    </source>
</evidence>
<keyword evidence="2" id="KW-0229">DNA integration</keyword>
<dbReference type="PANTHER" id="PTHR30629">
    <property type="entry name" value="PROPHAGE INTEGRASE"/>
    <property type="match status" value="1"/>
</dbReference>
<organism evidence="8 9">
    <name type="scientific">Phenylobacterium ferrooxidans</name>
    <dbReference type="NCBI Taxonomy" id="2982689"/>
    <lineage>
        <taxon>Bacteria</taxon>
        <taxon>Pseudomonadati</taxon>
        <taxon>Pseudomonadota</taxon>
        <taxon>Alphaproteobacteria</taxon>
        <taxon>Caulobacterales</taxon>
        <taxon>Caulobacteraceae</taxon>
        <taxon>Phenylobacterium</taxon>
    </lineage>
</organism>
<dbReference type="EMBL" id="JAOTJD010000008">
    <property type="protein sequence ID" value="MFD3263541.1"/>
    <property type="molecule type" value="Genomic_DNA"/>
</dbReference>
<dbReference type="InterPro" id="IPR002104">
    <property type="entry name" value="Integrase_catalytic"/>
</dbReference>
<dbReference type="PROSITE" id="PS51898">
    <property type="entry name" value="TYR_RECOMBINASE"/>
    <property type="match status" value="1"/>
</dbReference>
<keyword evidence="9" id="KW-1185">Reference proteome</keyword>
<dbReference type="SUPFAM" id="SSF56349">
    <property type="entry name" value="DNA breaking-rejoining enzymes"/>
    <property type="match status" value="1"/>
</dbReference>
<comment type="similarity">
    <text evidence="1">Belongs to the 'phage' integrase family.</text>
</comment>
<evidence type="ECO:0000313" key="9">
    <source>
        <dbReference type="Proteomes" id="UP001598130"/>
    </source>
</evidence>
<dbReference type="Pfam" id="PF00589">
    <property type="entry name" value="Phage_integrase"/>
    <property type="match status" value="1"/>
</dbReference>
<feature type="domain" description="Core-binding (CB)" evidence="7">
    <location>
        <begin position="42"/>
        <end position="125"/>
    </location>
</feature>
<dbReference type="Proteomes" id="UP001598130">
    <property type="component" value="Unassembled WGS sequence"/>
</dbReference>
<accession>A0ABW6CP60</accession>
<evidence type="ECO:0000256" key="4">
    <source>
        <dbReference type="ARBA" id="ARBA00023172"/>
    </source>
</evidence>
<gene>
    <name evidence="8" type="ORF">OCL97_06110</name>
</gene>
<dbReference type="InterPro" id="IPR050808">
    <property type="entry name" value="Phage_Integrase"/>
</dbReference>
<comment type="caution">
    <text evidence="8">The sequence shown here is derived from an EMBL/GenBank/DDBJ whole genome shotgun (WGS) entry which is preliminary data.</text>
</comment>
<evidence type="ECO:0000256" key="3">
    <source>
        <dbReference type="ARBA" id="ARBA00023125"/>
    </source>
</evidence>
<dbReference type="InterPro" id="IPR044068">
    <property type="entry name" value="CB"/>
</dbReference>
<dbReference type="Gene3D" id="1.10.443.10">
    <property type="entry name" value="Intergrase catalytic core"/>
    <property type="match status" value="1"/>
</dbReference>
<protein>
    <submittedName>
        <fullName evidence="8">Tyrosine-type recombinase/integrase</fullName>
    </submittedName>
</protein>
<name>A0ABW6CP60_9CAUL</name>
<dbReference type="PROSITE" id="PS51900">
    <property type="entry name" value="CB"/>
    <property type="match status" value="1"/>
</dbReference>
<dbReference type="RefSeq" id="WP_377368542.1">
    <property type="nucleotide sequence ID" value="NZ_JAOTJD010000008.1"/>
</dbReference>
<evidence type="ECO:0000313" key="8">
    <source>
        <dbReference type="EMBL" id="MFD3263541.1"/>
    </source>
</evidence>
<dbReference type="InterPro" id="IPR013762">
    <property type="entry name" value="Integrase-like_cat_sf"/>
</dbReference>
<proteinExistence type="inferred from homology"/>
<evidence type="ECO:0000256" key="1">
    <source>
        <dbReference type="ARBA" id="ARBA00008857"/>
    </source>
</evidence>
<keyword evidence="4" id="KW-0233">DNA recombination</keyword>
<evidence type="ECO:0000256" key="5">
    <source>
        <dbReference type="PROSITE-ProRule" id="PRU01248"/>
    </source>
</evidence>
<evidence type="ECO:0000256" key="2">
    <source>
        <dbReference type="ARBA" id="ARBA00022908"/>
    </source>
</evidence>
<reference evidence="8 9" key="1">
    <citation type="submission" date="2022-09" db="EMBL/GenBank/DDBJ databases">
        <title>New species of Phenylobacterium.</title>
        <authorList>
            <person name="Mieszkin S."/>
        </authorList>
    </citation>
    <scope>NUCLEOTIDE SEQUENCE [LARGE SCALE GENOMIC DNA]</scope>
    <source>
        <strain evidence="8 9">HK31-G</strain>
    </source>
</reference>
<sequence length="340" mass="38915">MTQFQITQSRTWGHNLTATVREKPRLLALPSPLHQEEIREILTLQQALDRYLARCRLKGRSEATIQGYQDVITRHGRDWLDRTLDELGRSRRAFTARHTHVTLNSGPTTANHFMRAFRTIYRHARRFDPDLPAPPTEVIEYNPEHRRETIITDWPGWLEAVQAQRNPIVRDWYLFLAFTGMRKTSAGAVRVRHVKLDRGFLHVPNPKGGTRRAFDLPLSRHLTEILGARIAENETQYPGSPWLFPSLWSAPGHITEVNSRYLPSPHVHRHSYATGAKAAGLDGYDIRLLLNHKITDVTGRYLHASMLGAHLQACQERVTAWLLNQMTPPAQTAGRAHEGQ</sequence>
<dbReference type="InterPro" id="IPR011010">
    <property type="entry name" value="DNA_brk_join_enz"/>
</dbReference>
<evidence type="ECO:0000259" key="6">
    <source>
        <dbReference type="PROSITE" id="PS51898"/>
    </source>
</evidence>
<keyword evidence="3 5" id="KW-0238">DNA-binding</keyword>
<feature type="domain" description="Tyr recombinase" evidence="6">
    <location>
        <begin position="141"/>
        <end position="316"/>
    </location>
</feature>
<dbReference type="PANTHER" id="PTHR30629:SF2">
    <property type="entry name" value="PROPHAGE INTEGRASE INTS-RELATED"/>
    <property type="match status" value="1"/>
</dbReference>